<protein>
    <submittedName>
        <fullName evidence="2">Uncharacterized protein</fullName>
    </submittedName>
</protein>
<keyword evidence="1" id="KW-1133">Transmembrane helix</keyword>
<keyword evidence="3" id="KW-1185">Reference proteome</keyword>
<evidence type="ECO:0000313" key="2">
    <source>
        <dbReference type="EMBL" id="NKX53622.1"/>
    </source>
</evidence>
<accession>A0A7X6HAS5</accession>
<sequence>MPARLGLAAVVVTAAAITMLQAVDGVTLKWAVDTWAAAPADRQETVFAAAQALRWTEYSLQSYANVLLGLTLVLYGLALALGTAYPRWTGWSAAASGTAWIVHGLMVPYLGLFESIPRGVALVLLYLWAFIMAFRMWRRAGREPGTASSAG</sequence>
<feature type="transmembrane region" description="Helical" evidence="1">
    <location>
        <begin position="116"/>
        <end position="134"/>
    </location>
</feature>
<reference evidence="2 3" key="1">
    <citation type="submission" date="2020-04" db="EMBL/GenBank/DDBJ databases">
        <title>Arthrobacter sp. nov.</title>
        <authorList>
            <person name="Liu S."/>
        </authorList>
    </citation>
    <scope>NUCLEOTIDE SEQUENCE [LARGE SCALE GENOMIC DNA]</scope>
    <source>
        <strain evidence="2 3">E918</strain>
    </source>
</reference>
<feature type="transmembrane region" description="Helical" evidence="1">
    <location>
        <begin position="88"/>
        <end position="110"/>
    </location>
</feature>
<name>A0A7X6HAS5_9MICC</name>
<keyword evidence="1" id="KW-0472">Membrane</keyword>
<evidence type="ECO:0000313" key="3">
    <source>
        <dbReference type="Proteomes" id="UP000544090"/>
    </source>
</evidence>
<dbReference type="RefSeq" id="WP_168484953.1">
    <property type="nucleotide sequence ID" value="NZ_JAAZSQ010000002.1"/>
</dbReference>
<evidence type="ECO:0000256" key="1">
    <source>
        <dbReference type="SAM" id="Phobius"/>
    </source>
</evidence>
<feature type="transmembrane region" description="Helical" evidence="1">
    <location>
        <begin position="63"/>
        <end position="81"/>
    </location>
</feature>
<keyword evidence="1" id="KW-0812">Transmembrane</keyword>
<dbReference type="EMBL" id="JAAZSQ010000002">
    <property type="protein sequence ID" value="NKX53622.1"/>
    <property type="molecule type" value="Genomic_DNA"/>
</dbReference>
<proteinExistence type="predicted"/>
<organism evidence="2 3">
    <name type="scientific">Arthrobacter mobilis</name>
    <dbReference type="NCBI Taxonomy" id="2724944"/>
    <lineage>
        <taxon>Bacteria</taxon>
        <taxon>Bacillati</taxon>
        <taxon>Actinomycetota</taxon>
        <taxon>Actinomycetes</taxon>
        <taxon>Micrococcales</taxon>
        <taxon>Micrococcaceae</taxon>
        <taxon>Arthrobacter</taxon>
    </lineage>
</organism>
<comment type="caution">
    <text evidence="2">The sequence shown here is derived from an EMBL/GenBank/DDBJ whole genome shotgun (WGS) entry which is preliminary data.</text>
</comment>
<dbReference type="Proteomes" id="UP000544090">
    <property type="component" value="Unassembled WGS sequence"/>
</dbReference>
<dbReference type="AlphaFoldDB" id="A0A7X6HAS5"/>
<gene>
    <name evidence="2" type="ORF">HGG74_03505</name>
</gene>